<evidence type="ECO:0000256" key="7">
    <source>
        <dbReference type="ARBA" id="ARBA00022756"/>
    </source>
</evidence>
<comment type="similarity">
    <text evidence="8">Belongs to the methyltransferase superfamily.</text>
</comment>
<protein>
    <recommendedName>
        <fullName evidence="3 8">Malonyl-[acyl-carrier protein] O-methyltransferase</fullName>
        <shortName evidence="8">Malonyl-ACP O-methyltransferase</shortName>
        <ecNumber evidence="3 8">2.1.1.197</ecNumber>
    </recommendedName>
    <alternativeName>
        <fullName evidence="8">Biotin synthesis protein BioC</fullName>
    </alternativeName>
</protein>
<reference evidence="11" key="1">
    <citation type="submission" date="2016-10" db="EMBL/GenBank/DDBJ databases">
        <authorList>
            <person name="Varghese N."/>
            <person name="Submissions S."/>
        </authorList>
    </citation>
    <scope>NUCLEOTIDE SEQUENCE [LARGE SCALE GENOMIC DNA]</scope>
    <source>
        <strain evidence="11">CGMCC 1.7061</strain>
    </source>
</reference>
<evidence type="ECO:0000313" key="11">
    <source>
        <dbReference type="Proteomes" id="UP000198519"/>
    </source>
</evidence>
<dbReference type="OrthoDB" id="9760689at2"/>
<dbReference type="STRING" id="488535.SAMN04487963_2422"/>
<evidence type="ECO:0000256" key="6">
    <source>
        <dbReference type="ARBA" id="ARBA00022691"/>
    </source>
</evidence>
<comment type="catalytic activity">
    <reaction evidence="1 8">
        <text>malonyl-[ACP] + S-adenosyl-L-methionine = malonyl-[ACP] methyl ester + S-adenosyl-L-homocysteine</text>
        <dbReference type="Rhea" id="RHEA:17105"/>
        <dbReference type="Rhea" id="RHEA-COMP:9623"/>
        <dbReference type="Rhea" id="RHEA-COMP:9954"/>
        <dbReference type="ChEBI" id="CHEBI:57856"/>
        <dbReference type="ChEBI" id="CHEBI:59789"/>
        <dbReference type="ChEBI" id="CHEBI:78449"/>
        <dbReference type="ChEBI" id="CHEBI:78845"/>
        <dbReference type="EC" id="2.1.1.197"/>
    </reaction>
</comment>
<keyword evidence="7 8" id="KW-0093">Biotin biosynthesis</keyword>
<dbReference type="HAMAP" id="MF_00835">
    <property type="entry name" value="BioC"/>
    <property type="match status" value="1"/>
</dbReference>
<dbReference type="PANTHER" id="PTHR43591">
    <property type="entry name" value="METHYLTRANSFERASE"/>
    <property type="match status" value="1"/>
</dbReference>
<dbReference type="UniPathway" id="UPA00078"/>
<keyword evidence="6 8" id="KW-0949">S-adenosyl-L-methionine</keyword>
<keyword evidence="11" id="KW-1185">Reference proteome</keyword>
<dbReference type="Gene3D" id="3.40.50.150">
    <property type="entry name" value="Vaccinia Virus protein VP39"/>
    <property type="match status" value="1"/>
</dbReference>
<evidence type="ECO:0000313" key="10">
    <source>
        <dbReference type="EMBL" id="SFM40147.1"/>
    </source>
</evidence>
<proteinExistence type="inferred from homology"/>
<dbReference type="AlphaFoldDB" id="A0A1I4QJD7"/>
<dbReference type="NCBIfam" id="TIGR02072">
    <property type="entry name" value="BioC"/>
    <property type="match status" value="1"/>
</dbReference>
<evidence type="ECO:0000256" key="1">
    <source>
        <dbReference type="ARBA" id="ARBA00000852"/>
    </source>
</evidence>
<dbReference type="GO" id="GO:0008757">
    <property type="term" value="F:S-adenosylmethionine-dependent methyltransferase activity"/>
    <property type="evidence" value="ECO:0007669"/>
    <property type="project" value="InterPro"/>
</dbReference>
<comment type="function">
    <text evidence="8">Converts the free carboxyl group of a malonyl-thioester to its methyl ester by transfer of a methyl group from S-adenosyl-L-methionine (SAM). It allows to synthesize pimeloyl-ACP via the fatty acid synthetic pathway.</text>
</comment>
<dbReference type="InterPro" id="IPR013216">
    <property type="entry name" value="Methyltransf_11"/>
</dbReference>
<dbReference type="GO" id="GO:0032259">
    <property type="term" value="P:methylation"/>
    <property type="evidence" value="ECO:0007669"/>
    <property type="project" value="UniProtKB-KW"/>
</dbReference>
<evidence type="ECO:0000256" key="3">
    <source>
        <dbReference type="ARBA" id="ARBA00012327"/>
    </source>
</evidence>
<dbReference type="Proteomes" id="UP000198519">
    <property type="component" value="Unassembled WGS sequence"/>
</dbReference>
<dbReference type="Pfam" id="PF08241">
    <property type="entry name" value="Methyltransf_11"/>
    <property type="match status" value="1"/>
</dbReference>
<dbReference type="EC" id="2.1.1.197" evidence="3 8"/>
<dbReference type="GO" id="GO:0102130">
    <property type="term" value="F:malonyl-CoA methyltransferase activity"/>
    <property type="evidence" value="ECO:0007669"/>
    <property type="project" value="UniProtKB-EC"/>
</dbReference>
<organism evidence="10 11">
    <name type="scientific">Marinobacter zhejiangensis</name>
    <dbReference type="NCBI Taxonomy" id="488535"/>
    <lineage>
        <taxon>Bacteria</taxon>
        <taxon>Pseudomonadati</taxon>
        <taxon>Pseudomonadota</taxon>
        <taxon>Gammaproteobacteria</taxon>
        <taxon>Pseudomonadales</taxon>
        <taxon>Marinobacteraceae</taxon>
        <taxon>Marinobacter</taxon>
    </lineage>
</organism>
<evidence type="ECO:0000256" key="4">
    <source>
        <dbReference type="ARBA" id="ARBA00022603"/>
    </source>
</evidence>
<evidence type="ECO:0000256" key="5">
    <source>
        <dbReference type="ARBA" id="ARBA00022679"/>
    </source>
</evidence>
<sequence length="262" mass="28936">MAELIAEKTSVARDFGGASASYDEAARLQRHMGQRLLDLFAGCGPVDQILDLGCGTGQFAEGLQQEWPGASLAAVDLSEAMIRHAREHRSGSVRWAVADAESLPFTDQSMDVIFSNLMIQWCADPRPVLKECLRVLRPGGRLMCSTLLEGTLAELAAAWQVVDPGVSHINRFESCHRLEQQLLEVFAGARVEQETIRLPYRSPLLLLNELKSLGAQYKGEGRRRTLTAPGRIRRLCQAYERESGQVFATYQAGYLVCQKSVG</sequence>
<feature type="domain" description="Methyltransferase type 11" evidence="9">
    <location>
        <begin position="50"/>
        <end position="144"/>
    </location>
</feature>
<keyword evidence="5 8" id="KW-0808">Transferase</keyword>
<gene>
    <name evidence="8" type="primary">bioC</name>
    <name evidence="10" type="ORF">SAMN04487963_2422</name>
</gene>
<evidence type="ECO:0000259" key="9">
    <source>
        <dbReference type="Pfam" id="PF08241"/>
    </source>
</evidence>
<keyword evidence="4 8" id="KW-0489">Methyltransferase</keyword>
<accession>A0A1I4QJD7</accession>
<name>A0A1I4QJD7_9GAMM</name>
<dbReference type="CDD" id="cd02440">
    <property type="entry name" value="AdoMet_MTases"/>
    <property type="match status" value="1"/>
</dbReference>
<dbReference type="GO" id="GO:0009102">
    <property type="term" value="P:biotin biosynthetic process"/>
    <property type="evidence" value="ECO:0007669"/>
    <property type="project" value="UniProtKB-UniRule"/>
</dbReference>
<dbReference type="EMBL" id="FOUE01000003">
    <property type="protein sequence ID" value="SFM40147.1"/>
    <property type="molecule type" value="Genomic_DNA"/>
</dbReference>
<dbReference type="GO" id="GO:0010340">
    <property type="term" value="F:carboxyl-O-methyltransferase activity"/>
    <property type="evidence" value="ECO:0007669"/>
    <property type="project" value="UniProtKB-UniRule"/>
</dbReference>
<evidence type="ECO:0000256" key="8">
    <source>
        <dbReference type="HAMAP-Rule" id="MF_00835"/>
    </source>
</evidence>
<dbReference type="SUPFAM" id="SSF53335">
    <property type="entry name" value="S-adenosyl-L-methionine-dependent methyltransferases"/>
    <property type="match status" value="1"/>
</dbReference>
<evidence type="ECO:0000256" key="2">
    <source>
        <dbReference type="ARBA" id="ARBA00004746"/>
    </source>
</evidence>
<dbReference type="RefSeq" id="WP_092022864.1">
    <property type="nucleotide sequence ID" value="NZ_FOUE01000003.1"/>
</dbReference>
<dbReference type="InterPro" id="IPR011814">
    <property type="entry name" value="BioC"/>
</dbReference>
<dbReference type="InterPro" id="IPR029063">
    <property type="entry name" value="SAM-dependent_MTases_sf"/>
</dbReference>
<comment type="pathway">
    <text evidence="2 8">Cofactor biosynthesis; biotin biosynthesis.</text>
</comment>